<dbReference type="SMART" id="SM00736">
    <property type="entry name" value="CADG"/>
    <property type="match status" value="2"/>
</dbReference>
<dbReference type="SUPFAM" id="SSF49313">
    <property type="entry name" value="Cadherin-like"/>
    <property type="match status" value="3"/>
</dbReference>
<dbReference type="Gene3D" id="3.30.70.1040">
    <property type="entry name" value="Dystroglycan, domain 2"/>
    <property type="match status" value="1"/>
</dbReference>
<dbReference type="Pfam" id="PF05454">
    <property type="entry name" value="DAG1"/>
    <property type="match status" value="2"/>
</dbReference>
<evidence type="ECO:0000256" key="3">
    <source>
        <dbReference type="ARBA" id="ARBA00004245"/>
    </source>
</evidence>
<dbReference type="GO" id="GO:0042383">
    <property type="term" value="C:sarcolemma"/>
    <property type="evidence" value="ECO:0007669"/>
    <property type="project" value="UniProtKB-SubCell"/>
</dbReference>
<dbReference type="Gene3D" id="2.60.40.10">
    <property type="entry name" value="Immunoglobulins"/>
    <property type="match status" value="3"/>
</dbReference>
<dbReference type="GO" id="GO:0005856">
    <property type="term" value="C:cytoskeleton"/>
    <property type="evidence" value="ECO:0007669"/>
    <property type="project" value="UniProtKB-SubCell"/>
</dbReference>
<organism evidence="29 30">
    <name type="scientific">Armadillidium nasatum</name>
    <dbReference type="NCBI Taxonomy" id="96803"/>
    <lineage>
        <taxon>Eukaryota</taxon>
        <taxon>Metazoa</taxon>
        <taxon>Ecdysozoa</taxon>
        <taxon>Arthropoda</taxon>
        <taxon>Crustacea</taxon>
        <taxon>Multicrustacea</taxon>
        <taxon>Malacostraca</taxon>
        <taxon>Eumalacostraca</taxon>
        <taxon>Peracarida</taxon>
        <taxon>Isopoda</taxon>
        <taxon>Oniscidea</taxon>
        <taxon>Crinocheta</taxon>
        <taxon>Armadillidiidae</taxon>
        <taxon>Armadillidium</taxon>
    </lineage>
</organism>
<evidence type="ECO:0000256" key="22">
    <source>
        <dbReference type="ARBA" id="ARBA00030092"/>
    </source>
</evidence>
<keyword evidence="18" id="KW-0628">Postsynaptic cell membrane</keyword>
<feature type="transmembrane region" description="Helical" evidence="26">
    <location>
        <begin position="885"/>
        <end position="911"/>
    </location>
</feature>
<keyword evidence="11 27" id="KW-0732">Signal</keyword>
<accession>A0A5N5TNQ2</accession>
<evidence type="ECO:0000256" key="14">
    <source>
        <dbReference type="ARBA" id="ARBA00023157"/>
    </source>
</evidence>
<dbReference type="GO" id="GO:0005654">
    <property type="term" value="C:nucleoplasm"/>
    <property type="evidence" value="ECO:0007669"/>
    <property type="project" value="UniProtKB-SubCell"/>
</dbReference>
<dbReference type="GO" id="GO:0007411">
    <property type="term" value="P:axon guidance"/>
    <property type="evidence" value="ECO:0007669"/>
    <property type="project" value="TreeGrafter"/>
</dbReference>
<feature type="signal peptide" evidence="27">
    <location>
        <begin position="1"/>
        <end position="28"/>
    </location>
</feature>
<keyword evidence="9" id="KW-0597">Phosphoprotein</keyword>
<sequence>MMSAITPFFCFWLQFIMFFDLPSWLSYSEQRNVIEGVPGHTDIGTHYITIQAQGTDGSGARDACAIQVTDIPASSLLKESRCTPKQDLSLLSIILEKSWSSLSPRERVHLIQTVSNMFMVKPKRISLVPSSTYIDPLSDDSAIMAGPGKFRPGHYSLPPESPQGQIKIQWHVGCDGQVHKEEKDILANVEQALKIGKLEDASNIMAVGWVVTQVNPITKRVKRETEFSGDYEENDYEYNYDEDYFHLNNILDRPVPSLATPVFPDSVASEYSEEVPSSPVFKPVPLATPVLIPVKPTRIAVEPSPTVTIDRTEYPMGKETHLESSLLTHPTTSADYTTPLTSTSTIRTEPTRESSPIEATSVPDVSETTEYAVKNFPPRVNNRIQKLPWIAGNVYRMQIPEDTFMDVEDGGTRNLTLVLKDENGFSFPRESWIQFDPTNQEVYALPLEKHIGRYDFRLEAIDKDRKSVIDYLEINVWQHSQARTFNHQFTAVLKMEKKYEYDFAFSLDWQVKAVEKIAALFSDSVSNVNIRNITNNPVQISWTNVSLIDSQSTVCPTEELEAITKVMLTGHGSEPTRTAKLVFMPEFQLKEIRTQFYDLCETHFHHGRQHSHTDGSKHPFSPLEGESGREEVQENTPPIIRNQIDQRQANVGEFFREQVQDDFCYDAEDGNSRNLQMRLLTIDLAAPSRDSWLQFDAANQEFYGLPLKGDVKRQEYILECMDSKGRYVSDAFIFVVHDDESPAPRPVLFSITIDASYDDFMMNPYDKARFMERLGRAFGDKGAEYVKVKDLRKGSVKVDWYNKSLPNFPCPLEEVQRLREIMTDDNGQLLQSFKDAFLPDFVISDTDTVIPSGSCLAPDTPTHVEEEPLPPPDEEGVTPPQEEDYLLTFVIPAVIIAAMLLLAALVACCLYRRRRYGKMSMAGDRTFVSKGIPIIFAEELDDNRTDSAKSPVIMKEEKPPLPPPEYQRNSPPRTDRQRPPSGDMNSSEDAPYHRPPPFHRIQWRIEESTS</sequence>
<reference evidence="29 30" key="1">
    <citation type="journal article" date="2019" name="PLoS Biol.">
        <title>Sex chromosomes control vertical transmission of feminizing Wolbachia symbionts in an isopod.</title>
        <authorList>
            <person name="Becking T."/>
            <person name="Chebbi M.A."/>
            <person name="Giraud I."/>
            <person name="Moumen B."/>
            <person name="Laverre T."/>
            <person name="Caubet Y."/>
            <person name="Peccoud J."/>
            <person name="Gilbert C."/>
            <person name="Cordaux R."/>
        </authorList>
    </citation>
    <scope>NUCLEOTIDE SEQUENCE [LARGE SCALE GENOMIC DNA]</scope>
    <source>
        <strain evidence="29">ANa2</strain>
        <tissue evidence="29">Whole body excluding digestive tract and cuticle</tissue>
    </source>
</reference>
<dbReference type="GO" id="GO:0002009">
    <property type="term" value="P:morphogenesis of an epithelium"/>
    <property type="evidence" value="ECO:0007669"/>
    <property type="project" value="TreeGrafter"/>
</dbReference>
<evidence type="ECO:0000256" key="19">
    <source>
        <dbReference type="ARBA" id="ARBA00023567"/>
    </source>
</evidence>
<evidence type="ECO:0000256" key="9">
    <source>
        <dbReference type="ARBA" id="ARBA00022553"/>
    </source>
</evidence>
<keyword evidence="16" id="KW-0206">Cytoskeleton</keyword>
<dbReference type="GO" id="GO:0016011">
    <property type="term" value="C:dystroglycan complex"/>
    <property type="evidence" value="ECO:0007669"/>
    <property type="project" value="TreeGrafter"/>
</dbReference>
<keyword evidence="15" id="KW-0325">Glycoprotein</keyword>
<keyword evidence="12 26" id="KW-1133">Transmembrane helix</keyword>
<evidence type="ECO:0000256" key="18">
    <source>
        <dbReference type="ARBA" id="ARBA00023257"/>
    </source>
</evidence>
<dbReference type="InterPro" id="IPR006644">
    <property type="entry name" value="Cadg"/>
</dbReference>
<evidence type="ECO:0000256" key="5">
    <source>
        <dbReference type="ARBA" id="ARBA00004642"/>
    </source>
</evidence>
<keyword evidence="14" id="KW-1015">Disulfide bond</keyword>
<evidence type="ECO:0000256" key="20">
    <source>
        <dbReference type="ARBA" id="ARBA00024991"/>
    </source>
</evidence>
<dbReference type="GO" id="GO:0005509">
    <property type="term" value="F:calcium ion binding"/>
    <property type="evidence" value="ECO:0007669"/>
    <property type="project" value="InterPro"/>
</dbReference>
<evidence type="ECO:0000256" key="1">
    <source>
        <dbReference type="ARBA" id="ARBA00004135"/>
    </source>
</evidence>
<feature type="chain" id="PRO_5024340604" description="Dystroglycan 1" evidence="27">
    <location>
        <begin position="29"/>
        <end position="1010"/>
    </location>
</feature>
<dbReference type="AlphaFoldDB" id="A0A5N5TNQ2"/>
<keyword evidence="6" id="KW-1003">Cell membrane</keyword>
<feature type="region of interest" description="Disordered" evidence="25">
    <location>
        <begin position="945"/>
        <end position="1010"/>
    </location>
</feature>
<evidence type="ECO:0000256" key="27">
    <source>
        <dbReference type="SAM" id="SignalP"/>
    </source>
</evidence>
<dbReference type="OrthoDB" id="5990676at2759"/>
<evidence type="ECO:0000256" key="6">
    <source>
        <dbReference type="ARBA" id="ARBA00022475"/>
    </source>
</evidence>
<evidence type="ECO:0000256" key="8">
    <source>
        <dbReference type="ARBA" id="ARBA00022525"/>
    </source>
</evidence>
<gene>
    <name evidence="29" type="primary">DAG1</name>
    <name evidence="29" type="ORF">Anas_04296</name>
</gene>
<keyword evidence="26" id="KW-0472">Membrane</keyword>
<keyword evidence="10 26" id="KW-0812">Transmembrane</keyword>
<comment type="subcellular location">
    <subcellularLocation>
        <location evidence="1">Cell membrane</location>
        <location evidence="1">Sarcolemma</location>
    </subcellularLocation>
    <subcellularLocation>
        <location evidence="4">Cell membrane</location>
        <topology evidence="4">Single-pass type I membrane protein</topology>
    </subcellularLocation>
    <subcellularLocation>
        <location evidence="3">Cytoplasm</location>
        <location evidence="3">Cytoskeleton</location>
    </subcellularLocation>
    <subcellularLocation>
        <location evidence="5">Nucleus</location>
        <location evidence="5">Nucleoplasm</location>
    </subcellularLocation>
    <subcellularLocation>
        <location evidence="24">Postsynaptic cell membrane</location>
    </subcellularLocation>
    <subcellularLocation>
        <location evidence="2">Secreted</location>
        <location evidence="2">Extracellular space</location>
    </subcellularLocation>
</comment>
<keyword evidence="30" id="KW-1185">Reference proteome</keyword>
<evidence type="ECO:0000256" key="23">
    <source>
        <dbReference type="ARBA" id="ARBA00031034"/>
    </source>
</evidence>
<feature type="compositionally biased region" description="Low complexity" evidence="25">
    <location>
        <begin position="337"/>
        <end position="348"/>
    </location>
</feature>
<evidence type="ECO:0000256" key="12">
    <source>
        <dbReference type="ARBA" id="ARBA00022989"/>
    </source>
</evidence>
<dbReference type="GO" id="GO:0021675">
    <property type="term" value="P:nerve development"/>
    <property type="evidence" value="ECO:0007669"/>
    <property type="project" value="TreeGrafter"/>
</dbReference>
<evidence type="ECO:0000313" key="30">
    <source>
        <dbReference type="Proteomes" id="UP000326759"/>
    </source>
</evidence>
<evidence type="ECO:0000256" key="4">
    <source>
        <dbReference type="ARBA" id="ARBA00004251"/>
    </source>
</evidence>
<comment type="function">
    <text evidence="19">The dystroglycan complex is involved in a number of processes including laminin and basement membrane assembly, sarcolemmal stability, cell survival, peripheral nerve myelination, nodal structure, cell migration, and epithelial polarization.</text>
</comment>
<evidence type="ECO:0000256" key="16">
    <source>
        <dbReference type="ARBA" id="ARBA00023212"/>
    </source>
</evidence>
<dbReference type="InterPro" id="IPR015919">
    <property type="entry name" value="Cadherin-like_sf"/>
</dbReference>
<dbReference type="GO" id="GO:0043236">
    <property type="term" value="F:laminin binding"/>
    <property type="evidence" value="ECO:0007669"/>
    <property type="project" value="TreeGrafter"/>
</dbReference>
<dbReference type="GO" id="GO:0005576">
    <property type="term" value="C:extracellular region"/>
    <property type="evidence" value="ECO:0007669"/>
    <property type="project" value="UniProtKB-SubCell"/>
</dbReference>
<proteinExistence type="predicted"/>
<name>A0A5N5TNQ2_9CRUS</name>
<keyword evidence="13" id="KW-0770">Synapse</keyword>
<evidence type="ECO:0000256" key="2">
    <source>
        <dbReference type="ARBA" id="ARBA00004239"/>
    </source>
</evidence>
<evidence type="ECO:0000256" key="25">
    <source>
        <dbReference type="SAM" id="MobiDB-lite"/>
    </source>
</evidence>
<evidence type="ECO:0000259" key="28">
    <source>
        <dbReference type="PROSITE" id="PS51699"/>
    </source>
</evidence>
<feature type="region of interest" description="Disordered" evidence="25">
    <location>
        <begin position="854"/>
        <end position="880"/>
    </location>
</feature>
<feature type="region of interest" description="Disordered" evidence="25">
    <location>
        <begin position="607"/>
        <end position="628"/>
    </location>
</feature>
<dbReference type="Proteomes" id="UP000326759">
    <property type="component" value="Unassembled WGS sequence"/>
</dbReference>
<dbReference type="InterPro" id="IPR013783">
    <property type="entry name" value="Ig-like_fold"/>
</dbReference>
<keyword evidence="17" id="KW-0539">Nucleus</keyword>
<comment type="function">
    <text evidence="20">Transmembrane protein that plays important roles in connecting the extracellular matrix to the cytoskeleton. Acts as a cell adhesion receptor in both muscle and non-muscle tissues. Receptor for both DMD and UTRN and, through these interactions, scaffolds axin to the cytoskeleton. Also functions in cell adhesion-mediated signaling and implicated in cell polarity.</text>
</comment>
<dbReference type="PROSITE" id="PS51699">
    <property type="entry name" value="SEA_DG"/>
    <property type="match status" value="2"/>
</dbReference>
<evidence type="ECO:0000256" key="13">
    <source>
        <dbReference type="ARBA" id="ARBA00023018"/>
    </source>
</evidence>
<dbReference type="GO" id="GO:0045211">
    <property type="term" value="C:postsynaptic membrane"/>
    <property type="evidence" value="ECO:0007669"/>
    <property type="project" value="UniProtKB-SubCell"/>
</dbReference>
<dbReference type="SUPFAM" id="SSF111006">
    <property type="entry name" value="Dystroglycan, domain 2"/>
    <property type="match status" value="1"/>
</dbReference>
<feature type="domain" description="Peptidase S72" evidence="28">
    <location>
        <begin position="484"/>
        <end position="599"/>
    </location>
</feature>
<evidence type="ECO:0000256" key="15">
    <source>
        <dbReference type="ARBA" id="ARBA00023180"/>
    </source>
</evidence>
<evidence type="ECO:0000313" key="29">
    <source>
        <dbReference type="EMBL" id="KAB7507762.1"/>
    </source>
</evidence>
<feature type="domain" description="Peptidase S72" evidence="28">
    <location>
        <begin position="744"/>
        <end position="853"/>
    </location>
</feature>
<dbReference type="InterPro" id="IPR008465">
    <property type="entry name" value="DAG1_C"/>
</dbReference>
<evidence type="ECO:0000256" key="26">
    <source>
        <dbReference type="SAM" id="Phobius"/>
    </source>
</evidence>
<dbReference type="PANTHER" id="PTHR21559:SF21">
    <property type="entry name" value="DYSTROGLYCAN 1"/>
    <property type="match status" value="1"/>
</dbReference>
<dbReference type="PANTHER" id="PTHR21559">
    <property type="entry name" value="DYSTROGLYCAN-RELATED"/>
    <property type="match status" value="1"/>
</dbReference>
<evidence type="ECO:0000256" key="11">
    <source>
        <dbReference type="ARBA" id="ARBA00022729"/>
    </source>
</evidence>
<protein>
    <recommendedName>
        <fullName evidence="21">Dystroglycan 1</fullName>
    </recommendedName>
    <alternativeName>
        <fullName evidence="23">Dystroglycan</fullName>
    </alternativeName>
    <alternativeName>
        <fullName evidence="22">Dystrophin-associated glycoprotein 1</fullName>
    </alternativeName>
</protein>
<dbReference type="EMBL" id="SEYY01000224">
    <property type="protein sequence ID" value="KAB7507762.1"/>
    <property type="molecule type" value="Genomic_DNA"/>
</dbReference>
<dbReference type="InterPro" id="IPR030398">
    <property type="entry name" value="SEA_DG_dom"/>
</dbReference>
<comment type="caution">
    <text evidence="29">The sequence shown here is derived from an EMBL/GenBank/DDBJ whole genome shotgun (WGS) entry which is preliminary data.</text>
</comment>
<evidence type="ECO:0000256" key="17">
    <source>
        <dbReference type="ARBA" id="ARBA00023242"/>
    </source>
</evidence>
<evidence type="ECO:0000256" key="7">
    <source>
        <dbReference type="ARBA" id="ARBA00022490"/>
    </source>
</evidence>
<keyword evidence="8" id="KW-0964">Secreted</keyword>
<dbReference type="InterPro" id="IPR027468">
    <property type="entry name" value="Alpha-dystroglycan_domain_2"/>
</dbReference>
<keyword evidence="7" id="KW-0963">Cytoplasm</keyword>
<evidence type="ECO:0000256" key="10">
    <source>
        <dbReference type="ARBA" id="ARBA00022692"/>
    </source>
</evidence>
<evidence type="ECO:0000256" key="24">
    <source>
        <dbReference type="ARBA" id="ARBA00034100"/>
    </source>
</evidence>
<evidence type="ECO:0000256" key="21">
    <source>
        <dbReference type="ARBA" id="ARBA00026224"/>
    </source>
</evidence>
<feature type="region of interest" description="Disordered" evidence="25">
    <location>
        <begin position="330"/>
        <end position="363"/>
    </location>
</feature>